<dbReference type="CDD" id="cd13182">
    <property type="entry name" value="EVH1-like_Dcp1"/>
    <property type="match status" value="1"/>
</dbReference>
<dbReference type="GO" id="GO:0000290">
    <property type="term" value="P:deadenylation-dependent decapping of nuclear-transcribed mRNA"/>
    <property type="evidence" value="ECO:0007669"/>
    <property type="project" value="InterPro"/>
</dbReference>
<reference key="2">
    <citation type="submission" date="2011-10" db="EMBL/GenBank/DDBJ databases">
        <title>The genome and transcriptome sequence of Clonorchis sinensis provide insights into the carcinogenic liver fluke.</title>
        <authorList>
            <person name="Wang X."/>
            <person name="Huang Y."/>
            <person name="Chen W."/>
            <person name="Liu H."/>
            <person name="Guo L."/>
            <person name="Chen Y."/>
            <person name="Luo F."/>
            <person name="Zhou W."/>
            <person name="Sun J."/>
            <person name="Mao Q."/>
            <person name="Liang P."/>
            <person name="Zhou C."/>
            <person name="Tian Y."/>
            <person name="Men J."/>
            <person name="Lv X."/>
            <person name="Huang L."/>
            <person name="Zhou J."/>
            <person name="Hu Y."/>
            <person name="Li R."/>
            <person name="Zhang F."/>
            <person name="Lei H."/>
            <person name="Li X."/>
            <person name="Hu X."/>
            <person name="Liang C."/>
            <person name="Xu J."/>
            <person name="Wu Z."/>
            <person name="Yu X."/>
        </authorList>
    </citation>
    <scope>NUCLEOTIDE SEQUENCE</scope>
    <source>
        <strain>Henan</strain>
    </source>
</reference>
<dbReference type="PANTHER" id="PTHR16290">
    <property type="entry name" value="TRANSCRIPTION FACTOR SMIF DECAPPING ENZYME DCP1"/>
    <property type="match status" value="1"/>
</dbReference>
<evidence type="ECO:0000256" key="4">
    <source>
        <dbReference type="ARBA" id="ARBA00022664"/>
    </source>
</evidence>
<reference evidence="6" key="1">
    <citation type="journal article" date="2011" name="Genome Biol.">
        <title>The draft genome of the carcinogenic human liver fluke Clonorchis sinensis.</title>
        <authorList>
            <person name="Wang X."/>
            <person name="Chen W."/>
            <person name="Huang Y."/>
            <person name="Sun J."/>
            <person name="Men J."/>
            <person name="Liu H."/>
            <person name="Luo F."/>
            <person name="Guo L."/>
            <person name="Lv X."/>
            <person name="Deng C."/>
            <person name="Zhou C."/>
            <person name="Fan Y."/>
            <person name="Li X."/>
            <person name="Huang L."/>
            <person name="Hu Y."/>
            <person name="Liang C."/>
            <person name="Hu X."/>
            <person name="Xu J."/>
            <person name="Yu X."/>
        </authorList>
    </citation>
    <scope>NUCLEOTIDE SEQUENCE [LARGE SCALE GENOMIC DNA]</scope>
    <source>
        <strain evidence="6">Henan</strain>
    </source>
</reference>
<dbReference type="EMBL" id="DF142967">
    <property type="protein sequence ID" value="GAA49552.1"/>
    <property type="molecule type" value="Genomic_DNA"/>
</dbReference>
<feature type="region of interest" description="Disordered" evidence="5">
    <location>
        <begin position="420"/>
        <end position="462"/>
    </location>
</feature>
<comment type="similarity">
    <text evidence="2">Belongs to the DCP1 family.</text>
</comment>
<evidence type="ECO:0000256" key="3">
    <source>
        <dbReference type="ARBA" id="ARBA00022490"/>
    </source>
</evidence>
<dbReference type="GO" id="GO:0003729">
    <property type="term" value="F:mRNA binding"/>
    <property type="evidence" value="ECO:0007669"/>
    <property type="project" value="TreeGrafter"/>
</dbReference>
<evidence type="ECO:0000256" key="5">
    <source>
        <dbReference type="SAM" id="MobiDB-lite"/>
    </source>
</evidence>
<dbReference type="GO" id="GO:0031087">
    <property type="term" value="P:deadenylation-independent decapping of nuclear-transcribed mRNA"/>
    <property type="evidence" value="ECO:0007669"/>
    <property type="project" value="TreeGrafter"/>
</dbReference>
<name>G7Y9B7_CLOSI</name>
<dbReference type="GO" id="GO:0008047">
    <property type="term" value="F:enzyme activator activity"/>
    <property type="evidence" value="ECO:0007669"/>
    <property type="project" value="InterPro"/>
</dbReference>
<dbReference type="GO" id="GO:0000932">
    <property type="term" value="C:P-body"/>
    <property type="evidence" value="ECO:0007669"/>
    <property type="project" value="TreeGrafter"/>
</dbReference>
<comment type="subcellular location">
    <subcellularLocation>
        <location evidence="1">Cytoplasm</location>
    </subcellularLocation>
</comment>
<sequence>MEFDRAELTAKGDLESLKSFAAEESQYCQHRAGEDDDPGEREPLNDKNAPDPGNFGEGMHRSCASVRESVKSVMSFSLHLEKSAQKAFAVLRMIRRTFSRITRTDFQILYGAYVRPLLEYANPVVYSGRTKDVILIERVQRAATKMVAGLKSMDYETRLVVLDLFPLEYRRLRGDLILTYALFEQGLANRIFTVDPANTRRGHGKKIFELRAHTFIRQTFFSFRASLNYRSDLYSGGMIDGVRNKMAGGAALNISVIQTYDQFCTEILDKSSSAHVYFFRNESNSWIKSKIGGVFFLYKRSKVPFYSFMILNRKSPDMNQIEFVTSSLQIQLHAPFLLYKTAKGGIYSIWFFSRDDCVRIAERIGKLAFDLGGAGLRVPPNTDKAHESNVSKTSPSDTYHGGALTSHGLTELLNMIRRSGDTAGDRDSQTPMAPSNRTSGSTNRRSYDDHSPGVGHSHTSEHNQVPNLFDMLHKAEMDFNSESLQKTDNKTENDINKELQRLRTACNIISPHSKSTTVTQKTKTPVPVLPKLASSEDSFLQSGNHISVAELEQQLLRDHSCIPGYFARDDATDGSSNDDQCTRMKPDVFPNSQTSLTGVPIRSSVGNTSNPSRLLSDLDAGYADDIDETCEDDSRRGRIGIHRKQRRHTRQRESVRTSGDRMSPEDWGQNADQSCTLNAYSREEAKVDVVQEETLVTPAMLCSPPSAFATYQKTQTTPTFASTGLSQPTMFLESKNPRTTGNEGLTKEQLREALIYMLQVSKRLLHPSPNFNLPLFPNLMGLKLLNATYLWLGQPGSIPALVLPPAGVAIRHRKDATAEPSIYFGIRKVDGFIKSLTSGSSNSDQVTGQFLTQVMLVSNFRSDIVTAAQI</sequence>
<dbReference type="Proteomes" id="UP000008909">
    <property type="component" value="Unassembled WGS sequence"/>
</dbReference>
<accession>G7Y9B7</accession>
<evidence type="ECO:0000256" key="2">
    <source>
        <dbReference type="ARBA" id="ARBA00008778"/>
    </source>
</evidence>
<feature type="compositionally biased region" description="Polar residues" evidence="5">
    <location>
        <begin position="604"/>
        <end position="613"/>
    </location>
</feature>
<keyword evidence="3" id="KW-0963">Cytoplasm</keyword>
<protein>
    <submittedName>
        <fullName evidence="6">mRNA-decapping enzyme 1A</fullName>
    </submittedName>
</protein>
<feature type="region of interest" description="Disordered" evidence="5">
    <location>
        <begin position="636"/>
        <end position="671"/>
    </location>
</feature>
<dbReference type="GO" id="GO:0006397">
    <property type="term" value="P:mRNA processing"/>
    <property type="evidence" value="ECO:0007669"/>
    <property type="project" value="UniProtKB-KW"/>
</dbReference>
<feature type="region of interest" description="Disordered" evidence="5">
    <location>
        <begin position="25"/>
        <end position="60"/>
    </location>
</feature>
<evidence type="ECO:0000313" key="6">
    <source>
        <dbReference type="EMBL" id="GAA49552.1"/>
    </source>
</evidence>
<dbReference type="PANTHER" id="PTHR16290:SF0">
    <property type="entry name" value="DECAPPING PROTEIN 1, ISOFORM A"/>
    <property type="match status" value="1"/>
</dbReference>
<keyword evidence="7" id="KW-1185">Reference proteome</keyword>
<feature type="region of interest" description="Disordered" evidence="5">
    <location>
        <begin position="571"/>
        <end position="617"/>
    </location>
</feature>
<feature type="compositionally biased region" description="Low complexity" evidence="5">
    <location>
        <begin position="435"/>
        <end position="444"/>
    </location>
</feature>
<keyword evidence="4" id="KW-0507">mRNA processing</keyword>
<feature type="compositionally biased region" description="Basic residues" evidence="5">
    <location>
        <begin position="637"/>
        <end position="650"/>
    </location>
</feature>
<dbReference type="InterPro" id="IPR011993">
    <property type="entry name" value="PH-like_dom_sf"/>
</dbReference>
<dbReference type="InterPro" id="IPR010334">
    <property type="entry name" value="Dcp1"/>
</dbReference>
<organism evidence="6 7">
    <name type="scientific">Clonorchis sinensis</name>
    <name type="common">Chinese liver fluke</name>
    <dbReference type="NCBI Taxonomy" id="79923"/>
    <lineage>
        <taxon>Eukaryota</taxon>
        <taxon>Metazoa</taxon>
        <taxon>Spiralia</taxon>
        <taxon>Lophotrochozoa</taxon>
        <taxon>Platyhelminthes</taxon>
        <taxon>Trematoda</taxon>
        <taxon>Digenea</taxon>
        <taxon>Opisthorchiida</taxon>
        <taxon>Opisthorchiata</taxon>
        <taxon>Opisthorchiidae</taxon>
        <taxon>Clonorchis</taxon>
    </lineage>
</organism>
<gene>
    <name evidence="6" type="ORF">CLF_103217</name>
</gene>
<feature type="compositionally biased region" description="Basic and acidic residues" evidence="5">
    <location>
        <begin position="651"/>
        <end position="664"/>
    </location>
</feature>
<dbReference type="SUPFAM" id="SSF50729">
    <property type="entry name" value="PH domain-like"/>
    <property type="match status" value="1"/>
</dbReference>
<proteinExistence type="inferred from homology"/>
<evidence type="ECO:0000313" key="7">
    <source>
        <dbReference type="Proteomes" id="UP000008909"/>
    </source>
</evidence>
<feature type="region of interest" description="Disordered" evidence="5">
    <location>
        <begin position="380"/>
        <end position="404"/>
    </location>
</feature>
<dbReference type="Gene3D" id="2.30.29.30">
    <property type="entry name" value="Pleckstrin-homology domain (PH domain)/Phosphotyrosine-binding domain (PTB)"/>
    <property type="match status" value="1"/>
</dbReference>
<dbReference type="AlphaFoldDB" id="G7Y9B7"/>
<evidence type="ECO:0000256" key="1">
    <source>
        <dbReference type="ARBA" id="ARBA00004496"/>
    </source>
</evidence>
<feature type="compositionally biased region" description="Basic and acidic residues" evidence="5">
    <location>
        <begin position="40"/>
        <end position="49"/>
    </location>
</feature>
<dbReference type="Pfam" id="PF06058">
    <property type="entry name" value="DCP1"/>
    <property type="match status" value="1"/>
</dbReference>